<reference evidence="2" key="1">
    <citation type="submission" date="2018-12" db="EMBL/GenBank/DDBJ databases">
        <authorList>
            <person name="Jadhav K."/>
            <person name="Kushwaha B."/>
            <person name="Jadhav I."/>
        </authorList>
    </citation>
    <scope>NUCLEOTIDE SEQUENCE [LARGE SCALE GENOMIC DNA]</scope>
    <source>
        <strain evidence="2">SBS 10</strain>
    </source>
</reference>
<sequence>MSFSAGELPLRPGGGLGASRASGRRRLLRSSWRELNLVRHPAERPGLLSLHLAPPENQGAWCRGTPGDRQRHRPLRRPGGSGPRTCFSATPPLSS</sequence>
<gene>
    <name evidence="2" type="ORF">DSL92_07705</name>
</gene>
<evidence type="ECO:0000256" key="1">
    <source>
        <dbReference type="SAM" id="MobiDB-lite"/>
    </source>
</evidence>
<name>A0A3S0QFM1_9GAMM</name>
<comment type="caution">
    <text evidence="2">The sequence shown here is derived from an EMBL/GenBank/DDBJ whole genome shotgun (WGS) entry which is preliminary data.</text>
</comment>
<proteinExistence type="predicted"/>
<protein>
    <submittedName>
        <fullName evidence="2">Uncharacterized protein</fullName>
    </submittedName>
</protein>
<organism evidence="2">
    <name type="scientific">Billgrantia gudaonensis</name>
    <dbReference type="NCBI Taxonomy" id="376427"/>
    <lineage>
        <taxon>Bacteria</taxon>
        <taxon>Pseudomonadati</taxon>
        <taxon>Pseudomonadota</taxon>
        <taxon>Gammaproteobacteria</taxon>
        <taxon>Oceanospirillales</taxon>
        <taxon>Halomonadaceae</taxon>
        <taxon>Billgrantia</taxon>
    </lineage>
</organism>
<feature type="compositionally biased region" description="Low complexity" evidence="1">
    <location>
        <begin position="1"/>
        <end position="11"/>
    </location>
</feature>
<accession>A0A3S0QFM1</accession>
<dbReference type="AlphaFoldDB" id="A0A3S0QFM1"/>
<feature type="region of interest" description="Disordered" evidence="1">
    <location>
        <begin position="1"/>
        <end position="24"/>
    </location>
</feature>
<dbReference type="EMBL" id="RXHI01000024">
    <property type="protein sequence ID" value="RUA22105.1"/>
    <property type="molecule type" value="Genomic_DNA"/>
</dbReference>
<feature type="region of interest" description="Disordered" evidence="1">
    <location>
        <begin position="49"/>
        <end position="95"/>
    </location>
</feature>
<evidence type="ECO:0000313" key="2">
    <source>
        <dbReference type="EMBL" id="RUA22105.1"/>
    </source>
</evidence>